<organism evidence="1 2">
    <name type="scientific">Streptomyces violaceusniger (strain Tu 4113)</name>
    <dbReference type="NCBI Taxonomy" id="653045"/>
    <lineage>
        <taxon>Bacteria</taxon>
        <taxon>Bacillati</taxon>
        <taxon>Actinomycetota</taxon>
        <taxon>Actinomycetes</taxon>
        <taxon>Kitasatosporales</taxon>
        <taxon>Streptomycetaceae</taxon>
        <taxon>Streptomyces</taxon>
        <taxon>Streptomyces violaceusniger group</taxon>
    </lineage>
</organism>
<accession>G2PHI5</accession>
<sequence>MLMGQVTDSGGKPVLVLSLTEEDVERMKAGQPVYCHTEVLPLLPDVDVAVTYGAGREEASVAIAAAVPAGHHIRRMASPVYAPPVPEA</sequence>
<proteinExistence type="predicted"/>
<dbReference type="RefSeq" id="WP_014043923.1">
    <property type="nucleotide sequence ID" value="NC_015952.1"/>
</dbReference>
<reference evidence="1" key="1">
    <citation type="submission" date="2011-08" db="EMBL/GenBank/DDBJ databases">
        <title>Complete sequence of plasmid 2 of Streptomyces violaceusniger Tu 4113.</title>
        <authorList>
            <consortium name="US DOE Joint Genome Institute"/>
            <person name="Lucas S."/>
            <person name="Han J."/>
            <person name="Lapidus A."/>
            <person name="Cheng J.-F."/>
            <person name="Goodwin L."/>
            <person name="Pitluck S."/>
            <person name="Peters L."/>
            <person name="Ivanova N."/>
            <person name="Daligault H."/>
            <person name="Detter J.C."/>
            <person name="Han C."/>
            <person name="Tapia R."/>
            <person name="Land M."/>
            <person name="Hauser L."/>
            <person name="Kyrpides N."/>
            <person name="Ivanova N."/>
            <person name="Pagani I."/>
            <person name="Hagen A."/>
            <person name="Katz L."/>
            <person name="Fiedler H.-P."/>
            <person name="Keasling J."/>
            <person name="Fortman J."/>
            <person name="Woyke T."/>
        </authorList>
    </citation>
    <scope>NUCLEOTIDE SEQUENCE [LARGE SCALE GENOMIC DNA]</scope>
    <source>
        <strain evidence="1">Tu 4113</strain>
        <plasmid evidence="1">pSTRVI02</plasmid>
    </source>
</reference>
<dbReference type="EMBL" id="CP002996">
    <property type="protein sequence ID" value="AEM88988.1"/>
    <property type="molecule type" value="Genomic_DNA"/>
</dbReference>
<keyword evidence="2" id="KW-1185">Reference proteome</keyword>
<protein>
    <submittedName>
        <fullName evidence="1">Uncharacterized protein</fullName>
    </submittedName>
</protein>
<dbReference type="Proteomes" id="UP000008703">
    <property type="component" value="Plasmid pSTRVI02"/>
</dbReference>
<evidence type="ECO:0000313" key="2">
    <source>
        <dbReference type="Proteomes" id="UP000008703"/>
    </source>
</evidence>
<evidence type="ECO:0000313" key="1">
    <source>
        <dbReference type="EMBL" id="AEM88988.1"/>
    </source>
</evidence>
<geneLocation type="plasmid" evidence="1 2">
    <name>pSTRVI02</name>
</geneLocation>
<name>G2PHI5_STRV4</name>
<gene>
    <name evidence="1" type="ORF">Strvi_0215</name>
</gene>
<dbReference type="AlphaFoldDB" id="G2PHI5"/>
<dbReference type="KEGG" id="svl:Strvi_0215"/>
<dbReference type="HOGENOM" id="CLU_2467810_0_0_11"/>
<keyword evidence="1" id="KW-0614">Plasmid</keyword>